<sequence>MANTYTQLYFHVVFAVKGRQNLISIQWKDELYKYIAGIINNKSQKLLIINGMPDHVHLLLSSSPNFNLSTLVGEIKSNSSRWINENRYVRGKFAWQIGFGAFTVSQSQLTVVTNYIKKQEIHHKTKSFREEYIEFLEAYEIDYDNKYIFE</sequence>
<dbReference type="PANTHER" id="PTHR33360">
    <property type="entry name" value="TRANSPOSASE FOR INSERTION SEQUENCE ELEMENT IS200"/>
    <property type="match status" value="1"/>
</dbReference>
<dbReference type="AlphaFoldDB" id="A0A9X4RUU8"/>
<dbReference type="GO" id="GO:0003677">
    <property type="term" value="F:DNA binding"/>
    <property type="evidence" value="ECO:0007669"/>
    <property type="project" value="InterPro"/>
</dbReference>
<organism evidence="2 3">
    <name type="scientific">Profundicola chukchiensis</name>
    <dbReference type="NCBI Taxonomy" id="2961959"/>
    <lineage>
        <taxon>Bacteria</taxon>
        <taxon>Pseudomonadati</taxon>
        <taxon>Bacteroidota</taxon>
        <taxon>Flavobacteriia</taxon>
        <taxon>Flavobacteriales</taxon>
        <taxon>Weeksellaceae</taxon>
        <taxon>Profundicola</taxon>
    </lineage>
</organism>
<dbReference type="NCBIfam" id="NF033573">
    <property type="entry name" value="transpos_IS200"/>
    <property type="match status" value="1"/>
</dbReference>
<dbReference type="EMBL" id="JANCMU010000002">
    <property type="protein sequence ID" value="MDG4946036.1"/>
    <property type="molecule type" value="Genomic_DNA"/>
</dbReference>
<dbReference type="Proteomes" id="UP001152599">
    <property type="component" value="Unassembled WGS sequence"/>
</dbReference>
<dbReference type="Gene3D" id="3.30.70.1290">
    <property type="entry name" value="Transposase IS200-like"/>
    <property type="match status" value="1"/>
</dbReference>
<reference evidence="2" key="1">
    <citation type="submission" date="2022-07" db="EMBL/GenBank/DDBJ databases">
        <title>Description and genome-wide analysis of Profundicola chukchiensis gen. nov., sp. nov., marine bacteria isolated from bottom sediments of the Chukchi Sea.</title>
        <authorList>
            <person name="Romanenko L."/>
            <person name="Otstavnykh N."/>
            <person name="Kurilenko V."/>
            <person name="Eremeev V."/>
            <person name="Velansky P."/>
            <person name="Mikhailov V."/>
            <person name="Isaeva M."/>
        </authorList>
    </citation>
    <scope>NUCLEOTIDE SEQUENCE</scope>
    <source>
        <strain evidence="2">KMM 9713</strain>
    </source>
</reference>
<dbReference type="InterPro" id="IPR002686">
    <property type="entry name" value="Transposase_17"/>
</dbReference>
<evidence type="ECO:0000259" key="1">
    <source>
        <dbReference type="SMART" id="SM01321"/>
    </source>
</evidence>
<evidence type="ECO:0000313" key="3">
    <source>
        <dbReference type="Proteomes" id="UP001152599"/>
    </source>
</evidence>
<proteinExistence type="predicted"/>
<dbReference type="InterPro" id="IPR036515">
    <property type="entry name" value="Transposase_17_sf"/>
</dbReference>
<dbReference type="SMART" id="SM01321">
    <property type="entry name" value="Y1_Tnp"/>
    <property type="match status" value="1"/>
</dbReference>
<evidence type="ECO:0000313" key="2">
    <source>
        <dbReference type="EMBL" id="MDG4946036.1"/>
    </source>
</evidence>
<comment type="caution">
    <text evidence="2">The sequence shown here is derived from an EMBL/GenBank/DDBJ whole genome shotgun (WGS) entry which is preliminary data.</text>
</comment>
<dbReference type="RefSeq" id="WP_304420540.1">
    <property type="nucleotide sequence ID" value="NZ_JANCMU010000002.1"/>
</dbReference>
<gene>
    <name evidence="2" type="primary">tnpA</name>
    <name evidence="2" type="ORF">NMK71_06390</name>
</gene>
<feature type="domain" description="Transposase IS200-like" evidence="1">
    <location>
        <begin position="5"/>
        <end position="119"/>
    </location>
</feature>
<dbReference type="GO" id="GO:0004803">
    <property type="term" value="F:transposase activity"/>
    <property type="evidence" value="ECO:0007669"/>
    <property type="project" value="InterPro"/>
</dbReference>
<dbReference type="SUPFAM" id="SSF143422">
    <property type="entry name" value="Transposase IS200-like"/>
    <property type="match status" value="1"/>
</dbReference>
<protein>
    <submittedName>
        <fullName evidence="2">IS200/IS605 family transposase</fullName>
    </submittedName>
</protein>
<dbReference type="PANTHER" id="PTHR33360:SF2">
    <property type="entry name" value="TRANSPOSASE FOR INSERTION SEQUENCE ELEMENT IS200"/>
    <property type="match status" value="1"/>
</dbReference>
<dbReference type="GO" id="GO:0006313">
    <property type="term" value="P:DNA transposition"/>
    <property type="evidence" value="ECO:0007669"/>
    <property type="project" value="InterPro"/>
</dbReference>
<dbReference type="Pfam" id="PF01797">
    <property type="entry name" value="Y1_Tnp"/>
    <property type="match status" value="1"/>
</dbReference>
<accession>A0A9X4RUU8</accession>
<keyword evidence="3" id="KW-1185">Reference proteome</keyword>
<name>A0A9X4RUU8_9FLAO</name>